<gene>
    <name evidence="1" type="ORF">DFO68_11383</name>
</gene>
<accession>A0A4R6HBX2</accession>
<organism evidence="1 2">
    <name type="scientific">Halomonas ventosae</name>
    <dbReference type="NCBI Taxonomy" id="229007"/>
    <lineage>
        <taxon>Bacteria</taxon>
        <taxon>Pseudomonadati</taxon>
        <taxon>Pseudomonadota</taxon>
        <taxon>Gammaproteobacteria</taxon>
        <taxon>Oceanospirillales</taxon>
        <taxon>Halomonadaceae</taxon>
        <taxon>Halomonas</taxon>
    </lineage>
</organism>
<comment type="caution">
    <text evidence="1">The sequence shown here is derived from an EMBL/GenBank/DDBJ whole genome shotgun (WGS) entry which is preliminary data.</text>
</comment>
<evidence type="ECO:0008006" key="3">
    <source>
        <dbReference type="Google" id="ProtNLM"/>
    </source>
</evidence>
<protein>
    <recommendedName>
        <fullName evidence="3">Transposase</fullName>
    </recommendedName>
</protein>
<evidence type="ECO:0000313" key="1">
    <source>
        <dbReference type="EMBL" id="TDO06073.1"/>
    </source>
</evidence>
<proteinExistence type="predicted"/>
<name>A0A4R6HBX2_9GAMM</name>
<dbReference type="Proteomes" id="UP000295150">
    <property type="component" value="Unassembled WGS sequence"/>
</dbReference>
<keyword evidence="2" id="KW-1185">Reference proteome</keyword>
<dbReference type="EMBL" id="SNWH01000013">
    <property type="protein sequence ID" value="TDO06073.1"/>
    <property type="molecule type" value="Genomic_DNA"/>
</dbReference>
<sequence>MESSPPYIGVVAPHWWVRTSLTSLRMRRTPHELDRVGVDIAKSIFHVHNVGRHDQVKWRGKYRRDKWLDAIANRVPISAEIAMEACASSHHWARTLQARGYHIKLIAAQFVKPYVKSNKNDRFRFLVIRAASHSARLV</sequence>
<evidence type="ECO:0000313" key="2">
    <source>
        <dbReference type="Proteomes" id="UP000295150"/>
    </source>
</evidence>
<dbReference type="AlphaFoldDB" id="A0A4R6HBX2"/>
<reference evidence="1 2" key="1">
    <citation type="submission" date="2019-03" db="EMBL/GenBank/DDBJ databases">
        <title>Freshwater and sediment microbial communities from various areas in North America, analyzing microbe dynamics in response to fracking.</title>
        <authorList>
            <person name="Lamendella R."/>
        </authorList>
    </citation>
    <scope>NUCLEOTIDE SEQUENCE [LARGE SCALE GENOMIC DNA]</scope>
    <source>
        <strain evidence="1 2">1_TX</strain>
    </source>
</reference>